<gene>
    <name evidence="2" type="ORF">N1028_07980</name>
</gene>
<dbReference type="AlphaFoldDB" id="A0AA41XGJ0"/>
<proteinExistence type="predicted"/>
<sequence length="124" mass="13346">MSDVDDYVAALDPGPRETVEALRALILAADPAIREGIKWNAPSFAVRDWFATLNLRPAAPVRVVLHTGAKAVPGHPDLAVDDPEGLLAWQGKDRALVAFADAADVEAKRAAFTSILEQWVPQLP</sequence>
<dbReference type="Pfam" id="PF08818">
    <property type="entry name" value="DUF1801"/>
    <property type="match status" value="1"/>
</dbReference>
<accession>A0AA41XGJ0</accession>
<dbReference type="Gene3D" id="3.90.1150.200">
    <property type="match status" value="1"/>
</dbReference>
<feature type="domain" description="YdhG-like" evidence="1">
    <location>
        <begin position="16"/>
        <end position="120"/>
    </location>
</feature>
<reference evidence="2" key="1">
    <citation type="submission" date="2022-08" db="EMBL/GenBank/DDBJ databases">
        <authorList>
            <person name="Deng Y."/>
            <person name="Han X.-F."/>
            <person name="Zhang Y.-Q."/>
        </authorList>
    </citation>
    <scope>NUCLEOTIDE SEQUENCE</scope>
    <source>
        <strain evidence="2">CPCC 203407</strain>
    </source>
</reference>
<dbReference type="Proteomes" id="UP001165587">
    <property type="component" value="Unassembled WGS sequence"/>
</dbReference>
<name>A0AA41XGJ0_9MICO</name>
<dbReference type="RefSeq" id="WP_259526419.1">
    <property type="nucleotide sequence ID" value="NZ_JANLCK010000003.1"/>
</dbReference>
<keyword evidence="3" id="KW-1185">Reference proteome</keyword>
<dbReference type="EMBL" id="JANLCK010000003">
    <property type="protein sequence ID" value="MCS5725835.1"/>
    <property type="molecule type" value="Genomic_DNA"/>
</dbReference>
<evidence type="ECO:0000313" key="3">
    <source>
        <dbReference type="Proteomes" id="UP001165587"/>
    </source>
</evidence>
<evidence type="ECO:0000313" key="2">
    <source>
        <dbReference type="EMBL" id="MCS5725835.1"/>
    </source>
</evidence>
<evidence type="ECO:0000259" key="1">
    <source>
        <dbReference type="Pfam" id="PF08818"/>
    </source>
</evidence>
<protein>
    <submittedName>
        <fullName evidence="2">DUF1801 domain-containing protein</fullName>
    </submittedName>
</protein>
<dbReference type="SUPFAM" id="SSF159888">
    <property type="entry name" value="YdhG-like"/>
    <property type="match status" value="1"/>
</dbReference>
<dbReference type="InterPro" id="IPR014922">
    <property type="entry name" value="YdhG-like"/>
</dbReference>
<comment type="caution">
    <text evidence="2">The sequence shown here is derived from an EMBL/GenBank/DDBJ whole genome shotgun (WGS) entry which is preliminary data.</text>
</comment>
<organism evidence="2 3">
    <name type="scientific">Herbiconiux oxytropis</name>
    <dbReference type="NCBI Taxonomy" id="2970915"/>
    <lineage>
        <taxon>Bacteria</taxon>
        <taxon>Bacillati</taxon>
        <taxon>Actinomycetota</taxon>
        <taxon>Actinomycetes</taxon>
        <taxon>Micrococcales</taxon>
        <taxon>Microbacteriaceae</taxon>
        <taxon>Herbiconiux</taxon>
    </lineage>
</organism>